<proteinExistence type="predicted"/>
<dbReference type="GeneID" id="9230046"/>
<dbReference type="RefSeq" id="XP_002846931.1">
    <property type="nucleotide sequence ID" value="XM_002846885.1"/>
</dbReference>
<reference evidence="2" key="1">
    <citation type="journal article" date="2012" name="MBio">
        <title>Comparative genome analysis of Trichophyton rubrum and related dermatophytes reveals candidate genes involved in infection.</title>
        <authorList>
            <person name="Martinez D.A."/>
            <person name="Oliver B.G."/>
            <person name="Graeser Y."/>
            <person name="Goldberg J.M."/>
            <person name="Li W."/>
            <person name="Martinez-Rossi N.M."/>
            <person name="Monod M."/>
            <person name="Shelest E."/>
            <person name="Barton R.C."/>
            <person name="Birch E."/>
            <person name="Brakhage A.A."/>
            <person name="Chen Z."/>
            <person name="Gurr S.J."/>
            <person name="Heiman D."/>
            <person name="Heitman J."/>
            <person name="Kosti I."/>
            <person name="Rossi A."/>
            <person name="Saif S."/>
            <person name="Samalova M."/>
            <person name="Saunders C.W."/>
            <person name="Shea T."/>
            <person name="Summerbell R.C."/>
            <person name="Xu J."/>
            <person name="Young S."/>
            <person name="Zeng Q."/>
            <person name="Birren B.W."/>
            <person name="Cuomo C.A."/>
            <person name="White T.C."/>
        </authorList>
    </citation>
    <scope>NUCLEOTIDE SEQUENCE [LARGE SCALE GENOMIC DNA]</scope>
    <source>
        <strain evidence="2">ATCC MYA-4605 / CBS 113480</strain>
    </source>
</reference>
<dbReference type="HOGENOM" id="CLU_057547_4_2_1"/>
<protein>
    <submittedName>
        <fullName evidence="1">Uncharacterized protein</fullName>
    </submittedName>
</protein>
<dbReference type="eggNOG" id="ENOG502SKIK">
    <property type="taxonomic scope" value="Eukaryota"/>
</dbReference>
<dbReference type="EMBL" id="DS995704">
    <property type="protein sequence ID" value="EEQ31849.1"/>
    <property type="molecule type" value="Genomic_DNA"/>
</dbReference>
<dbReference type="OMA" id="VVETDWK"/>
<dbReference type="VEuPathDB" id="FungiDB:MCYG_04668"/>
<name>C5FNZ6_ARTOC</name>
<sequence length="283" mass="30148">MASMAFSPTYFLCPLADPVPAAPEGPLALGSVLKSPNVPLSPLNRDAALTPPKVVSTVETDWQKSVSDSTSMSFGIFASFMELVLGAGADVSVDHSRANHSNFAFDKLTTLSFEPTLEYIKEALQAAGVRQYRDSRGLARCKSLYIVTGLKLASGAAIRYVSQHGPGIAAQVGVDGSAAGVPISVGPTGHWARERTQETSFYRGDEFIFAYRLHKISFFLQPDPATNLYIKGAFLDAEQSGISETQDIVQFMLEDIDGASLPGSALVSASINGPLVYVVRPAV</sequence>
<dbReference type="AlphaFoldDB" id="C5FNZ6"/>
<evidence type="ECO:0000313" key="1">
    <source>
        <dbReference type="EMBL" id="EEQ31849.1"/>
    </source>
</evidence>
<dbReference type="OrthoDB" id="4500473at2759"/>
<dbReference type="Proteomes" id="UP000002035">
    <property type="component" value="Unassembled WGS sequence"/>
</dbReference>
<dbReference type="STRING" id="554155.C5FNZ6"/>
<evidence type="ECO:0000313" key="2">
    <source>
        <dbReference type="Proteomes" id="UP000002035"/>
    </source>
</evidence>
<organism evidence="1 2">
    <name type="scientific">Arthroderma otae (strain ATCC MYA-4605 / CBS 113480)</name>
    <name type="common">Microsporum canis</name>
    <dbReference type="NCBI Taxonomy" id="554155"/>
    <lineage>
        <taxon>Eukaryota</taxon>
        <taxon>Fungi</taxon>
        <taxon>Dikarya</taxon>
        <taxon>Ascomycota</taxon>
        <taxon>Pezizomycotina</taxon>
        <taxon>Eurotiomycetes</taxon>
        <taxon>Eurotiomycetidae</taxon>
        <taxon>Onygenales</taxon>
        <taxon>Arthrodermataceae</taxon>
        <taxon>Microsporum</taxon>
    </lineage>
</organism>
<gene>
    <name evidence="1" type="ORF">MCYG_04668</name>
</gene>
<accession>C5FNZ6</accession>
<keyword evidence="2" id="KW-1185">Reference proteome</keyword>